<evidence type="ECO:0000256" key="1">
    <source>
        <dbReference type="ARBA" id="ARBA00022729"/>
    </source>
</evidence>
<dbReference type="Proteomes" id="UP000756132">
    <property type="component" value="Chromosome 5"/>
</dbReference>
<dbReference type="Pfam" id="PF10342">
    <property type="entry name" value="Kre9_KNH"/>
    <property type="match status" value="1"/>
</dbReference>
<protein>
    <recommendedName>
        <fullName evidence="3">Yeast cell wall synthesis Kre9/Knh1-like N-terminal domain-containing protein</fullName>
    </recommendedName>
</protein>
<evidence type="ECO:0000313" key="5">
    <source>
        <dbReference type="Proteomes" id="UP000756132"/>
    </source>
</evidence>
<dbReference type="RefSeq" id="XP_047762312.1">
    <property type="nucleotide sequence ID" value="XM_047904879.1"/>
</dbReference>
<evidence type="ECO:0000313" key="4">
    <source>
        <dbReference type="EMBL" id="UJO17946.1"/>
    </source>
</evidence>
<keyword evidence="5" id="KW-1185">Reference proteome</keyword>
<feature type="signal peptide" evidence="2">
    <location>
        <begin position="1"/>
        <end position="21"/>
    </location>
</feature>
<dbReference type="KEGG" id="ffu:CLAFUR5_05731"/>
<organism evidence="4 5">
    <name type="scientific">Passalora fulva</name>
    <name type="common">Tomato leaf mold</name>
    <name type="synonym">Cladosporium fulvum</name>
    <dbReference type="NCBI Taxonomy" id="5499"/>
    <lineage>
        <taxon>Eukaryota</taxon>
        <taxon>Fungi</taxon>
        <taxon>Dikarya</taxon>
        <taxon>Ascomycota</taxon>
        <taxon>Pezizomycotina</taxon>
        <taxon>Dothideomycetes</taxon>
        <taxon>Dothideomycetidae</taxon>
        <taxon>Mycosphaerellales</taxon>
        <taxon>Mycosphaerellaceae</taxon>
        <taxon>Fulvia</taxon>
    </lineage>
</organism>
<sequence>MQSFTKRCALALATLATAVTALDGIVAPSEVAAGEEFEVTFQSSNDDSYRVYLAASLAGSNGPTCYLVNSTELDDSINVTIPASVGPTANYYSIAIADITTGQAATFSNRFNLTGATGEYSDYEDHLGGSPFWSADDLPCTAYNCARQCAQDGYPKDLTEDDAYNTMKTCIMSCKGVTAAVSQTAPAHASSTSGPTATLTGMMAVITMSGGSVVTAIEIEQEVHGSTITQAIIGDATITLNGAAHTIGSAQLSLATDGVAVGDSTTVMFSSTTATMGGATATDSAASASTSDGAASKNFMAGAAGAAAAGFAGLAFVL</sequence>
<reference evidence="4" key="2">
    <citation type="journal article" date="2022" name="Microb. Genom.">
        <title>A chromosome-scale genome assembly of the tomato pathogen Cladosporium fulvum reveals a compartmentalized genome architecture and the presence of a dispensable chromosome.</title>
        <authorList>
            <person name="Zaccaron A.Z."/>
            <person name="Chen L.H."/>
            <person name="Samaras A."/>
            <person name="Stergiopoulos I."/>
        </authorList>
    </citation>
    <scope>NUCLEOTIDE SEQUENCE</scope>
    <source>
        <strain evidence="4">Race5_Kim</strain>
    </source>
</reference>
<dbReference type="OrthoDB" id="5076485at2759"/>
<dbReference type="GeneID" id="71985609"/>
<proteinExistence type="predicted"/>
<feature type="domain" description="Yeast cell wall synthesis Kre9/Knh1-like N-terminal" evidence="3">
    <location>
        <begin position="29"/>
        <end position="113"/>
    </location>
</feature>
<reference evidence="4" key="1">
    <citation type="submission" date="2021-12" db="EMBL/GenBank/DDBJ databases">
        <authorList>
            <person name="Zaccaron A."/>
            <person name="Stergiopoulos I."/>
        </authorList>
    </citation>
    <scope>NUCLEOTIDE SEQUENCE</scope>
    <source>
        <strain evidence="4">Race5_Kim</strain>
    </source>
</reference>
<gene>
    <name evidence="4" type="ORF">CLAFUR5_05731</name>
</gene>
<evidence type="ECO:0000256" key="2">
    <source>
        <dbReference type="SAM" id="SignalP"/>
    </source>
</evidence>
<evidence type="ECO:0000259" key="3">
    <source>
        <dbReference type="Pfam" id="PF10342"/>
    </source>
</evidence>
<dbReference type="InterPro" id="IPR018466">
    <property type="entry name" value="Kre9/Knh1-like_N"/>
</dbReference>
<dbReference type="OMA" id="WGTGPVC"/>
<keyword evidence="1 2" id="KW-0732">Signal</keyword>
<dbReference type="AlphaFoldDB" id="A0A9Q8LHW5"/>
<dbReference type="EMBL" id="CP090167">
    <property type="protein sequence ID" value="UJO17946.1"/>
    <property type="molecule type" value="Genomic_DNA"/>
</dbReference>
<feature type="chain" id="PRO_5040151215" description="Yeast cell wall synthesis Kre9/Knh1-like N-terminal domain-containing protein" evidence="2">
    <location>
        <begin position="22"/>
        <end position="318"/>
    </location>
</feature>
<accession>A0A9Q8LHW5</accession>
<name>A0A9Q8LHW5_PASFU</name>